<gene>
    <name evidence="1" type="ORF">POPTR_006G251750</name>
</gene>
<reference evidence="1 2" key="1">
    <citation type="journal article" date="2006" name="Science">
        <title>The genome of black cottonwood, Populus trichocarpa (Torr. &amp; Gray).</title>
        <authorList>
            <person name="Tuskan G.A."/>
            <person name="Difazio S."/>
            <person name="Jansson S."/>
            <person name="Bohlmann J."/>
            <person name="Grigoriev I."/>
            <person name="Hellsten U."/>
            <person name="Putnam N."/>
            <person name="Ralph S."/>
            <person name="Rombauts S."/>
            <person name="Salamov A."/>
            <person name="Schein J."/>
            <person name="Sterck L."/>
            <person name="Aerts A."/>
            <person name="Bhalerao R.R."/>
            <person name="Bhalerao R.P."/>
            <person name="Blaudez D."/>
            <person name="Boerjan W."/>
            <person name="Brun A."/>
            <person name="Brunner A."/>
            <person name="Busov V."/>
            <person name="Campbell M."/>
            <person name="Carlson J."/>
            <person name="Chalot M."/>
            <person name="Chapman J."/>
            <person name="Chen G.L."/>
            <person name="Cooper D."/>
            <person name="Coutinho P.M."/>
            <person name="Couturier J."/>
            <person name="Covert S."/>
            <person name="Cronk Q."/>
            <person name="Cunningham R."/>
            <person name="Davis J."/>
            <person name="Degroeve S."/>
            <person name="Dejardin A."/>
            <person name="Depamphilis C."/>
            <person name="Detter J."/>
            <person name="Dirks B."/>
            <person name="Dubchak I."/>
            <person name="Duplessis S."/>
            <person name="Ehlting J."/>
            <person name="Ellis B."/>
            <person name="Gendler K."/>
            <person name="Goodstein D."/>
            <person name="Gribskov M."/>
            <person name="Grimwood J."/>
            <person name="Groover A."/>
            <person name="Gunter L."/>
            <person name="Hamberger B."/>
            <person name="Heinze B."/>
            <person name="Helariutta Y."/>
            <person name="Henrissat B."/>
            <person name="Holligan D."/>
            <person name="Holt R."/>
            <person name="Huang W."/>
            <person name="Islam-Faridi N."/>
            <person name="Jones S."/>
            <person name="Jones-Rhoades M."/>
            <person name="Jorgensen R."/>
            <person name="Joshi C."/>
            <person name="Kangasjarvi J."/>
            <person name="Karlsson J."/>
            <person name="Kelleher C."/>
            <person name="Kirkpatrick R."/>
            <person name="Kirst M."/>
            <person name="Kohler A."/>
            <person name="Kalluri U."/>
            <person name="Larimer F."/>
            <person name="Leebens-Mack J."/>
            <person name="Leple J.C."/>
            <person name="Locascio P."/>
            <person name="Lou Y."/>
            <person name="Lucas S."/>
            <person name="Martin F."/>
            <person name="Montanini B."/>
            <person name="Napoli C."/>
            <person name="Nelson D.R."/>
            <person name="Nelson C."/>
            <person name="Nieminen K."/>
            <person name="Nilsson O."/>
            <person name="Pereda V."/>
            <person name="Peter G."/>
            <person name="Philippe R."/>
            <person name="Pilate G."/>
            <person name="Poliakov A."/>
            <person name="Razumovskaya J."/>
            <person name="Richardson P."/>
            <person name="Rinaldi C."/>
            <person name="Ritland K."/>
            <person name="Rouze P."/>
            <person name="Ryaboy D."/>
            <person name="Schmutz J."/>
            <person name="Schrader J."/>
            <person name="Segerman B."/>
            <person name="Shin H."/>
            <person name="Siddiqui A."/>
            <person name="Sterky F."/>
            <person name="Terry A."/>
            <person name="Tsai C.J."/>
            <person name="Uberbacher E."/>
            <person name="Unneberg P."/>
            <person name="Vahala J."/>
            <person name="Wall K."/>
            <person name="Wessler S."/>
            <person name="Yang G."/>
            <person name="Yin T."/>
            <person name="Douglas C."/>
            <person name="Marra M."/>
            <person name="Sandberg G."/>
            <person name="Van de Peer Y."/>
            <person name="Rokhsar D."/>
        </authorList>
    </citation>
    <scope>NUCLEOTIDE SEQUENCE [LARGE SCALE GENOMIC DNA]</scope>
    <source>
        <strain evidence="2">cv. Nisqually</strain>
    </source>
</reference>
<dbReference type="AlphaFoldDB" id="A0A3N7GNH5"/>
<evidence type="ECO:0000313" key="2">
    <source>
        <dbReference type="Proteomes" id="UP000006729"/>
    </source>
</evidence>
<organism evidence="1 2">
    <name type="scientific">Populus trichocarpa</name>
    <name type="common">Western balsam poplar</name>
    <name type="synonym">Populus balsamifera subsp. trichocarpa</name>
    <dbReference type="NCBI Taxonomy" id="3694"/>
    <lineage>
        <taxon>Eukaryota</taxon>
        <taxon>Viridiplantae</taxon>
        <taxon>Streptophyta</taxon>
        <taxon>Embryophyta</taxon>
        <taxon>Tracheophyta</taxon>
        <taxon>Spermatophyta</taxon>
        <taxon>Magnoliopsida</taxon>
        <taxon>eudicotyledons</taxon>
        <taxon>Gunneridae</taxon>
        <taxon>Pentapetalae</taxon>
        <taxon>rosids</taxon>
        <taxon>fabids</taxon>
        <taxon>Malpighiales</taxon>
        <taxon>Salicaceae</taxon>
        <taxon>Saliceae</taxon>
        <taxon>Populus</taxon>
    </lineage>
</organism>
<name>A0A3N7GNH5_POPTR</name>
<dbReference type="EMBL" id="CM009295">
    <property type="protein sequence ID" value="RQO92194.1"/>
    <property type="molecule type" value="Genomic_DNA"/>
</dbReference>
<dbReference type="Proteomes" id="UP000006729">
    <property type="component" value="Chromosome 6"/>
</dbReference>
<proteinExistence type="predicted"/>
<keyword evidence="2" id="KW-1185">Reference proteome</keyword>
<accession>A0A3N7GNH5</accession>
<protein>
    <submittedName>
        <fullName evidence="1">Uncharacterized protein</fullName>
    </submittedName>
</protein>
<evidence type="ECO:0000313" key="1">
    <source>
        <dbReference type="EMBL" id="RQO92194.1"/>
    </source>
</evidence>
<dbReference type="InParanoid" id="A0A3N7GNH5"/>
<sequence>MSMGEGERCRNGGSFQPQASLRWWRCLFWAEGSSQFFSLVTCLSWFVQIQINGKPSFLFT</sequence>